<evidence type="ECO:0000313" key="4">
    <source>
        <dbReference type="WBParaSite" id="GPLIN_000301300"/>
    </source>
</evidence>
<feature type="compositionally biased region" description="Basic and acidic residues" evidence="1">
    <location>
        <begin position="191"/>
        <end position="204"/>
    </location>
</feature>
<organism evidence="3 4">
    <name type="scientific">Globodera pallida</name>
    <name type="common">Potato cyst nematode worm</name>
    <name type="synonym">Heterodera pallida</name>
    <dbReference type="NCBI Taxonomy" id="36090"/>
    <lineage>
        <taxon>Eukaryota</taxon>
        <taxon>Metazoa</taxon>
        <taxon>Ecdysozoa</taxon>
        <taxon>Nematoda</taxon>
        <taxon>Chromadorea</taxon>
        <taxon>Rhabditida</taxon>
        <taxon>Tylenchina</taxon>
        <taxon>Tylenchomorpha</taxon>
        <taxon>Tylenchoidea</taxon>
        <taxon>Heteroderidae</taxon>
        <taxon>Heteroderinae</taxon>
        <taxon>Globodera</taxon>
    </lineage>
</organism>
<dbReference type="PROSITE" id="PS51912">
    <property type="entry name" value="DMAP1_BIND"/>
    <property type="match status" value="1"/>
</dbReference>
<feature type="compositionally biased region" description="Polar residues" evidence="1">
    <location>
        <begin position="300"/>
        <end position="325"/>
    </location>
</feature>
<keyword evidence="3" id="KW-1185">Reference proteome</keyword>
<accession>A0A183BQX7</accession>
<feature type="compositionally biased region" description="Basic and acidic residues" evidence="1">
    <location>
        <begin position="230"/>
        <end position="240"/>
    </location>
</feature>
<protein>
    <submittedName>
        <fullName evidence="4">DMAP-interaction domain-containing protein</fullName>
    </submittedName>
</protein>
<feature type="compositionally biased region" description="Polar residues" evidence="1">
    <location>
        <begin position="254"/>
        <end position="269"/>
    </location>
</feature>
<proteinExistence type="predicted"/>
<evidence type="ECO:0000313" key="3">
    <source>
        <dbReference type="Proteomes" id="UP000050741"/>
    </source>
</evidence>
<dbReference type="AlphaFoldDB" id="A0A183BQX7"/>
<evidence type="ECO:0000259" key="2">
    <source>
        <dbReference type="PROSITE" id="PS51912"/>
    </source>
</evidence>
<dbReference type="SMART" id="SM01137">
    <property type="entry name" value="DMAP_binding"/>
    <property type="match status" value="1"/>
</dbReference>
<name>A0A183BQX7_GLOPA</name>
<sequence>MPSLEVDVCKLPDEIRIKLAQLDLELSEGDLTEKGYEKRRRLLLKPFLGQQQNDETTPTAESEGNVRDVVTSERKKHRRGARDQLRYHSEIRQEAVHQALSEWGHGGGAKKAIGKSRFQPILRRHTSRVSCAAAQNNNKMEEEGGGSADSSSEEDEEAEEDKKKAMDGETVGEEGISSGRGGQRKVQNGGDRNDEKRLVRESDHLFVGSECSSNALQKGGGGGEGSGNVRTERTDGRSDSESCPMRQSSKEKSSNSATETPHQMVNRTSVLVLEDRPLPPLPSTTDDEEEDEVDNGTAVYVNSTNDSGLGGSSNAPQDYANTNIPVKTTRVSRKIQQVLQSLQVG</sequence>
<feature type="compositionally biased region" description="Acidic residues" evidence="1">
    <location>
        <begin position="285"/>
        <end position="294"/>
    </location>
</feature>
<reference evidence="3" key="1">
    <citation type="submission" date="2013-12" db="EMBL/GenBank/DDBJ databases">
        <authorList>
            <person name="Aslett M."/>
        </authorList>
    </citation>
    <scope>NUCLEOTIDE SEQUENCE [LARGE SCALE GENOMIC DNA]</scope>
    <source>
        <strain evidence="3">Lindley</strain>
    </source>
</reference>
<reference evidence="4" key="3">
    <citation type="submission" date="2016-06" db="UniProtKB">
        <authorList>
            <consortium name="WormBaseParasite"/>
        </authorList>
    </citation>
    <scope>IDENTIFICATION</scope>
</reference>
<evidence type="ECO:0000256" key="1">
    <source>
        <dbReference type="SAM" id="MobiDB-lite"/>
    </source>
</evidence>
<dbReference type="InterPro" id="IPR010506">
    <property type="entry name" value="DMAP1-bd"/>
</dbReference>
<feature type="region of interest" description="Disordered" evidence="1">
    <location>
        <begin position="133"/>
        <end position="325"/>
    </location>
</feature>
<dbReference type="Pfam" id="PF06464">
    <property type="entry name" value="DMAP_binding"/>
    <property type="match status" value="1"/>
</dbReference>
<dbReference type="WBParaSite" id="GPLIN_000301300">
    <property type="protein sequence ID" value="GPLIN_000301300"/>
    <property type="gene ID" value="GPLIN_000301300"/>
</dbReference>
<dbReference type="Proteomes" id="UP000050741">
    <property type="component" value="Unassembled WGS sequence"/>
</dbReference>
<feature type="domain" description="DMAP1-binding" evidence="2">
    <location>
        <begin position="7"/>
        <end position="127"/>
    </location>
</feature>
<reference evidence="3" key="2">
    <citation type="submission" date="2014-05" db="EMBL/GenBank/DDBJ databases">
        <title>The genome and life-stage specific transcriptomes of Globodera pallida elucidate key aspects of plant parasitism by a cyst nematode.</title>
        <authorList>
            <person name="Cotton J.A."/>
            <person name="Lilley C.J."/>
            <person name="Jones L.M."/>
            <person name="Kikuchi T."/>
            <person name="Reid A.J."/>
            <person name="Thorpe P."/>
            <person name="Tsai I.J."/>
            <person name="Beasley H."/>
            <person name="Blok V."/>
            <person name="Cock P.J.A."/>
            <person name="Van den Akker S.E."/>
            <person name="Holroyd N."/>
            <person name="Hunt M."/>
            <person name="Mantelin S."/>
            <person name="Naghra H."/>
            <person name="Pain A."/>
            <person name="Palomares-Rius J.E."/>
            <person name="Zarowiecki M."/>
            <person name="Berriman M."/>
            <person name="Jones J.T."/>
            <person name="Urwin P.E."/>
        </authorList>
    </citation>
    <scope>NUCLEOTIDE SEQUENCE [LARGE SCALE GENOMIC DNA]</scope>
    <source>
        <strain evidence="3">Lindley</strain>
    </source>
</reference>